<dbReference type="Proteomes" id="UP000637239">
    <property type="component" value="Chromosome 1"/>
</dbReference>
<organism evidence="2 3">
    <name type="scientific">Aspergillus chevalieri</name>
    <name type="common">Eurotium chevalieri</name>
    <dbReference type="NCBI Taxonomy" id="182096"/>
    <lineage>
        <taxon>Eukaryota</taxon>
        <taxon>Fungi</taxon>
        <taxon>Dikarya</taxon>
        <taxon>Ascomycota</taxon>
        <taxon>Pezizomycotina</taxon>
        <taxon>Eurotiomycetes</taxon>
        <taxon>Eurotiomycetidae</taxon>
        <taxon>Eurotiales</taxon>
        <taxon>Aspergillaceae</taxon>
        <taxon>Aspergillus</taxon>
        <taxon>Aspergillus subgen. Aspergillus</taxon>
    </lineage>
</organism>
<feature type="region of interest" description="Disordered" evidence="1">
    <location>
        <begin position="404"/>
        <end position="567"/>
    </location>
</feature>
<name>A0A7R7VDJ4_ASPCH</name>
<feature type="region of interest" description="Disordered" evidence="1">
    <location>
        <begin position="16"/>
        <end position="38"/>
    </location>
</feature>
<evidence type="ECO:0000313" key="2">
    <source>
        <dbReference type="EMBL" id="BCR82785.1"/>
    </source>
</evidence>
<evidence type="ECO:0000256" key="1">
    <source>
        <dbReference type="SAM" id="MobiDB-lite"/>
    </source>
</evidence>
<protein>
    <submittedName>
        <fullName evidence="2">Uncharacterized protein</fullName>
    </submittedName>
</protein>
<proteinExistence type="predicted"/>
<reference evidence="2" key="2">
    <citation type="submission" date="2021-02" db="EMBL/GenBank/DDBJ databases">
        <title>Aspergillus chevalieri M1 genome sequence.</title>
        <authorList>
            <person name="Kadooka C."/>
            <person name="Mori K."/>
            <person name="Futagami T."/>
        </authorList>
    </citation>
    <scope>NUCLEOTIDE SEQUENCE</scope>
    <source>
        <strain evidence="2">M1</strain>
    </source>
</reference>
<feature type="compositionally biased region" description="Basic and acidic residues" evidence="1">
    <location>
        <begin position="404"/>
        <end position="416"/>
    </location>
</feature>
<dbReference type="KEGG" id="ache:ACHE_10187S"/>
<reference evidence="2" key="1">
    <citation type="submission" date="2021-01" db="EMBL/GenBank/DDBJ databases">
        <authorList>
            <consortium name="Aspergillus chevalieri M1 genome sequencing consortium"/>
            <person name="Kazuki M."/>
            <person name="Futagami T."/>
        </authorList>
    </citation>
    <scope>NUCLEOTIDE SEQUENCE</scope>
    <source>
        <strain evidence="2">M1</strain>
    </source>
</reference>
<sequence length="580" mass="63739">MLFNLGLTADAAAAHESDLVGPQSPPNPPTRASSPLTALSSLPSLGTIYNKYKTMEPQATHGAALRDMTRSPVESVLSSDGEHSVVDTGFRASRVGRSHSVRKSLRPKTSYQLAHPASHAHHRCFKIRPKLLLQLQQVSHTPRPLPILDVLPSTVFLPRLARKFPTIFRGKNGLGPNDLIIVTSDLYDADPRDRTSQGDDSEDDEQQEVVATICQLLNEEDLSKGKAEICFNRGPAWEATPLPNGAYEFVARTAQGVQTLRWVPRGSKSRRVSAPPGSPVQPESKRFTFSVINPNTRRHPVLASMTRNNLEVFDQYSMPTAAPSSLPTSAMSMISDGSDDTPVDRNLIAVDDDLRLLIIITSIWVAFREGWSHNFRYNDSALVLNSKMSSPVVSRHASPTTIKHAPDYFSVDKEGQTVENPPRKHRVSMSNVPLSSERLKSLASARLAKRSNSTGAAFIERSNRRSSGSKRPQRHSFLPPSDLSRDGVAGLEAIPSESITNGSGQAKNGNPHSENTVKFANPEPTSEKPRRKASQRVPQPEPTTSRGLDGQTSESSPPAPKSKRRHRISGFFDCIFRRHH</sequence>
<feature type="compositionally biased region" description="Polar residues" evidence="1">
    <location>
        <begin position="497"/>
        <end position="518"/>
    </location>
</feature>
<accession>A0A7R7VDJ4</accession>
<keyword evidence="3" id="KW-1185">Reference proteome</keyword>
<dbReference type="GeneID" id="66977144"/>
<dbReference type="AlphaFoldDB" id="A0A7R7VDJ4"/>
<dbReference type="RefSeq" id="XP_043131307.1">
    <property type="nucleotide sequence ID" value="XM_043276486.1"/>
</dbReference>
<feature type="compositionally biased region" description="Polar residues" evidence="1">
    <location>
        <begin position="542"/>
        <end position="556"/>
    </location>
</feature>
<evidence type="ECO:0000313" key="3">
    <source>
        <dbReference type="Proteomes" id="UP000637239"/>
    </source>
</evidence>
<gene>
    <name evidence="2" type="ORF">ACHE_10187S</name>
</gene>
<dbReference type="EMBL" id="AP024416">
    <property type="protein sequence ID" value="BCR82785.1"/>
    <property type="molecule type" value="Genomic_DNA"/>
</dbReference>